<dbReference type="GeneID" id="87951977"/>
<evidence type="ECO:0000313" key="3">
    <source>
        <dbReference type="Proteomes" id="UP001322277"/>
    </source>
</evidence>
<dbReference type="Proteomes" id="UP001322277">
    <property type="component" value="Chromosome 12"/>
</dbReference>
<reference evidence="3" key="1">
    <citation type="journal article" date="2023" name="bioRxiv">
        <title>Complete genome of the Medicago anthracnose fungus, Colletotrichum destructivum, reveals a mini-chromosome-like region within a core chromosome.</title>
        <authorList>
            <person name="Lapalu N."/>
            <person name="Simon A."/>
            <person name="Lu A."/>
            <person name="Plaumann P.-L."/>
            <person name="Amselem J."/>
            <person name="Pigne S."/>
            <person name="Auger A."/>
            <person name="Koch C."/>
            <person name="Dallery J.-F."/>
            <person name="O'Connell R.J."/>
        </authorList>
    </citation>
    <scope>NUCLEOTIDE SEQUENCE [LARGE SCALE GENOMIC DNA]</scope>
    <source>
        <strain evidence="3">CBS 520.97</strain>
    </source>
</reference>
<evidence type="ECO:0000313" key="2">
    <source>
        <dbReference type="EMBL" id="WQF90463.1"/>
    </source>
</evidence>
<protein>
    <recommendedName>
        <fullName evidence="4">C2H2-type domain-containing protein</fullName>
    </recommendedName>
</protein>
<sequence>MRSHQIQEHGYKSCSICPSFSKDLSSHFQSHKQEPDSMYHQLSVIYNKLQRFAALKPSSKALLDQAAECIKQAIFVENQGLPGTNHGFTALEDTQHTQAQGAYSTSARVQEPLFRSEKVESRSSPAERSSNRDTGDDNSLRRSGRQQSGSKRTLLKSFGPVNTQRKKPRTSVAGKIRSNDILKTATSQETVKDFVEAVRSNNPLDPLQLQDKERRHASQSDYGSLSRISQFAEKCERLVGRAKLRYYYALLKMSQLVDRTMKDAGRQRVDSA</sequence>
<keyword evidence="3" id="KW-1185">Reference proteome</keyword>
<organism evidence="2 3">
    <name type="scientific">Colletotrichum destructivum</name>
    <dbReference type="NCBI Taxonomy" id="34406"/>
    <lineage>
        <taxon>Eukaryota</taxon>
        <taxon>Fungi</taxon>
        <taxon>Dikarya</taxon>
        <taxon>Ascomycota</taxon>
        <taxon>Pezizomycotina</taxon>
        <taxon>Sordariomycetes</taxon>
        <taxon>Hypocreomycetidae</taxon>
        <taxon>Glomerellales</taxon>
        <taxon>Glomerellaceae</taxon>
        <taxon>Colletotrichum</taxon>
        <taxon>Colletotrichum destructivum species complex</taxon>
    </lineage>
</organism>
<evidence type="ECO:0008006" key="4">
    <source>
        <dbReference type="Google" id="ProtNLM"/>
    </source>
</evidence>
<name>A0AAX4J4F8_9PEZI</name>
<feature type="compositionally biased region" description="Basic and acidic residues" evidence="1">
    <location>
        <begin position="129"/>
        <end position="140"/>
    </location>
</feature>
<feature type="region of interest" description="Disordered" evidence="1">
    <location>
        <begin position="202"/>
        <end position="221"/>
    </location>
</feature>
<dbReference type="KEGG" id="cdet:87951977"/>
<gene>
    <name evidence="2" type="ORF">CDEST_15477</name>
</gene>
<accession>A0AAX4J4F8</accession>
<proteinExistence type="predicted"/>
<dbReference type="EMBL" id="CP137316">
    <property type="protein sequence ID" value="WQF90463.1"/>
    <property type="molecule type" value="Genomic_DNA"/>
</dbReference>
<feature type="region of interest" description="Disordered" evidence="1">
    <location>
        <begin position="96"/>
        <end position="172"/>
    </location>
</feature>
<evidence type="ECO:0000256" key="1">
    <source>
        <dbReference type="SAM" id="MobiDB-lite"/>
    </source>
</evidence>
<dbReference type="AlphaFoldDB" id="A0AAX4J4F8"/>
<feature type="compositionally biased region" description="Polar residues" evidence="1">
    <location>
        <begin position="96"/>
        <end position="108"/>
    </location>
</feature>
<dbReference type="RefSeq" id="XP_062787684.1">
    <property type="nucleotide sequence ID" value="XM_062931633.1"/>
</dbReference>